<evidence type="ECO:0000313" key="2">
    <source>
        <dbReference type="Proteomes" id="UP000824205"/>
    </source>
</evidence>
<dbReference type="AlphaFoldDB" id="A0A9D1UG80"/>
<accession>A0A9D1UG80</accession>
<name>A0A9D1UG80_9FIRM</name>
<proteinExistence type="predicted"/>
<evidence type="ECO:0000313" key="1">
    <source>
        <dbReference type="EMBL" id="HIW85320.1"/>
    </source>
</evidence>
<organism evidence="1 2">
    <name type="scientific">Candidatus Eubacterium faecipullorum</name>
    <dbReference type="NCBI Taxonomy" id="2838571"/>
    <lineage>
        <taxon>Bacteria</taxon>
        <taxon>Bacillati</taxon>
        <taxon>Bacillota</taxon>
        <taxon>Clostridia</taxon>
        <taxon>Eubacteriales</taxon>
        <taxon>Eubacteriaceae</taxon>
        <taxon>Eubacterium</taxon>
    </lineage>
</organism>
<sequence>MQGNAAAYAKSFCPCQKYRHRFCGACIFLSVRKILETRHARAGQHTRPLPVADEGSVCWRSGRKNQGKAQARRFFRVTARGHRLPSAPAKNKSLEISLNRAVSRLFFVLYISQFPYGARSARPFLMLKSDFKQSNFSVESNLSVLYSINKASI</sequence>
<dbReference type="EMBL" id="DXGE01000011">
    <property type="protein sequence ID" value="HIW85320.1"/>
    <property type="molecule type" value="Genomic_DNA"/>
</dbReference>
<dbReference type="Proteomes" id="UP000824205">
    <property type="component" value="Unassembled WGS sequence"/>
</dbReference>
<comment type="caution">
    <text evidence="1">The sequence shown here is derived from an EMBL/GenBank/DDBJ whole genome shotgun (WGS) entry which is preliminary data.</text>
</comment>
<protein>
    <submittedName>
        <fullName evidence="1">Uncharacterized protein</fullName>
    </submittedName>
</protein>
<reference evidence="1" key="1">
    <citation type="journal article" date="2021" name="PeerJ">
        <title>Extensive microbial diversity within the chicken gut microbiome revealed by metagenomics and culture.</title>
        <authorList>
            <person name="Gilroy R."/>
            <person name="Ravi A."/>
            <person name="Getino M."/>
            <person name="Pursley I."/>
            <person name="Horton D.L."/>
            <person name="Alikhan N.F."/>
            <person name="Baker D."/>
            <person name="Gharbi K."/>
            <person name="Hall N."/>
            <person name="Watson M."/>
            <person name="Adriaenssens E.M."/>
            <person name="Foster-Nyarko E."/>
            <person name="Jarju S."/>
            <person name="Secka A."/>
            <person name="Antonio M."/>
            <person name="Oren A."/>
            <person name="Chaudhuri R.R."/>
            <person name="La Ragione R."/>
            <person name="Hildebrand F."/>
            <person name="Pallen M.J."/>
        </authorList>
    </citation>
    <scope>NUCLEOTIDE SEQUENCE</scope>
    <source>
        <strain evidence="1">421</strain>
    </source>
</reference>
<gene>
    <name evidence="1" type="ORF">IAA48_02395</name>
</gene>
<reference evidence="1" key="2">
    <citation type="submission" date="2021-04" db="EMBL/GenBank/DDBJ databases">
        <authorList>
            <person name="Gilroy R."/>
        </authorList>
    </citation>
    <scope>NUCLEOTIDE SEQUENCE</scope>
    <source>
        <strain evidence="1">421</strain>
    </source>
</reference>